<dbReference type="EMBL" id="KN822962">
    <property type="protein sequence ID" value="KIO31514.1"/>
    <property type="molecule type" value="Genomic_DNA"/>
</dbReference>
<feature type="site" description="Transition state stabilizer" evidence="8">
    <location>
        <position position="118"/>
    </location>
</feature>
<evidence type="ECO:0000256" key="7">
    <source>
        <dbReference type="ARBA" id="ARBA00022807"/>
    </source>
</evidence>
<feature type="active site" description="Proton donor" evidence="8">
    <location>
        <position position="239"/>
    </location>
</feature>
<dbReference type="Proteomes" id="UP000054248">
    <property type="component" value="Unassembled WGS sequence"/>
</dbReference>
<comment type="catalytic activity">
    <reaction evidence="1 8">
        <text>Thiol-dependent hydrolysis of ester, thioester, amide, peptide and isopeptide bonds formed by the C-terminal Gly of ubiquitin (a 76-residue protein attached to proteins as an intracellular targeting signal).</text>
        <dbReference type="EC" id="3.4.19.12"/>
    </reaction>
</comment>
<evidence type="ECO:0000256" key="2">
    <source>
        <dbReference type="ARBA" id="ARBA00009326"/>
    </source>
</evidence>
<dbReference type="Gene3D" id="3.40.532.10">
    <property type="entry name" value="Peptidase C12, ubiquitin carboxyl-terminal hydrolase"/>
    <property type="match status" value="1"/>
</dbReference>
<feature type="region of interest" description="Disordered" evidence="9">
    <location>
        <begin position="449"/>
        <end position="469"/>
    </location>
</feature>
<protein>
    <recommendedName>
        <fullName evidence="3 8">ubiquitinyl hydrolase 1</fullName>
        <ecNumber evidence="3 8">3.4.19.12</ecNumber>
    </recommendedName>
</protein>
<dbReference type="Gene3D" id="1.20.58.860">
    <property type="match status" value="1"/>
</dbReference>
<evidence type="ECO:0000256" key="8">
    <source>
        <dbReference type="PROSITE-ProRule" id="PRU01393"/>
    </source>
</evidence>
<keyword evidence="12" id="KW-1185">Reference proteome</keyword>
<evidence type="ECO:0000256" key="9">
    <source>
        <dbReference type="SAM" id="MobiDB-lite"/>
    </source>
</evidence>
<evidence type="ECO:0000313" key="11">
    <source>
        <dbReference type="EMBL" id="KIO31514.1"/>
    </source>
</evidence>
<accession>A0A0C3QTH4</accession>
<gene>
    <name evidence="11" type="ORF">M407DRAFT_14084</name>
</gene>
<feature type="region of interest" description="Disordered" evidence="9">
    <location>
        <begin position="194"/>
        <end position="234"/>
    </location>
</feature>
<evidence type="ECO:0000313" key="12">
    <source>
        <dbReference type="Proteomes" id="UP000054248"/>
    </source>
</evidence>
<dbReference type="InterPro" id="IPR038765">
    <property type="entry name" value="Papain-like_cys_pep_sf"/>
</dbReference>
<evidence type="ECO:0000256" key="4">
    <source>
        <dbReference type="ARBA" id="ARBA00022670"/>
    </source>
</evidence>
<name>A0A0C3QTH4_9AGAM</name>
<comment type="similarity">
    <text evidence="2 8">Belongs to the peptidase C12 family.</text>
</comment>
<evidence type="ECO:0000256" key="6">
    <source>
        <dbReference type="ARBA" id="ARBA00022801"/>
    </source>
</evidence>
<dbReference type="GO" id="GO:0005737">
    <property type="term" value="C:cytoplasm"/>
    <property type="evidence" value="ECO:0007669"/>
    <property type="project" value="TreeGrafter"/>
</dbReference>
<feature type="compositionally biased region" description="Basic residues" evidence="9">
    <location>
        <begin position="208"/>
        <end position="220"/>
    </location>
</feature>
<dbReference type="STRING" id="1051891.A0A0C3QTH4"/>
<keyword evidence="7 8" id="KW-0788">Thiol protease</keyword>
<dbReference type="InterPro" id="IPR001578">
    <property type="entry name" value="Peptidase_C12_UCH"/>
</dbReference>
<dbReference type="GO" id="GO:0006511">
    <property type="term" value="P:ubiquitin-dependent protein catabolic process"/>
    <property type="evidence" value="ECO:0007669"/>
    <property type="project" value="UniProtKB-UniRule"/>
</dbReference>
<reference evidence="11 12" key="1">
    <citation type="submission" date="2014-04" db="EMBL/GenBank/DDBJ databases">
        <authorList>
            <consortium name="DOE Joint Genome Institute"/>
            <person name="Kuo A."/>
            <person name="Girlanda M."/>
            <person name="Perotto S."/>
            <person name="Kohler A."/>
            <person name="Nagy L.G."/>
            <person name="Floudas D."/>
            <person name="Copeland A."/>
            <person name="Barry K.W."/>
            <person name="Cichocki N."/>
            <person name="Veneault-Fourrey C."/>
            <person name="LaButti K."/>
            <person name="Lindquist E.A."/>
            <person name="Lipzen A."/>
            <person name="Lundell T."/>
            <person name="Morin E."/>
            <person name="Murat C."/>
            <person name="Sun H."/>
            <person name="Tunlid A."/>
            <person name="Henrissat B."/>
            <person name="Grigoriev I.V."/>
            <person name="Hibbett D.S."/>
            <person name="Martin F."/>
            <person name="Nordberg H.P."/>
            <person name="Cantor M.N."/>
            <person name="Hua S.X."/>
        </authorList>
    </citation>
    <scope>NUCLEOTIDE SEQUENCE [LARGE SCALE GENOMIC DNA]</scope>
    <source>
        <strain evidence="11 12">MUT 4182</strain>
    </source>
</reference>
<evidence type="ECO:0000259" key="10">
    <source>
        <dbReference type="PROSITE" id="PS52048"/>
    </source>
</evidence>
<dbReference type="PROSITE" id="PS52048">
    <property type="entry name" value="UCH_DOMAIN"/>
    <property type="match status" value="1"/>
</dbReference>
<reference evidence="12" key="2">
    <citation type="submission" date="2015-01" db="EMBL/GenBank/DDBJ databases">
        <title>Evolutionary Origins and Diversification of the Mycorrhizal Mutualists.</title>
        <authorList>
            <consortium name="DOE Joint Genome Institute"/>
            <consortium name="Mycorrhizal Genomics Consortium"/>
            <person name="Kohler A."/>
            <person name="Kuo A."/>
            <person name="Nagy L.G."/>
            <person name="Floudas D."/>
            <person name="Copeland A."/>
            <person name="Barry K.W."/>
            <person name="Cichocki N."/>
            <person name="Veneault-Fourrey C."/>
            <person name="LaButti K."/>
            <person name="Lindquist E.A."/>
            <person name="Lipzen A."/>
            <person name="Lundell T."/>
            <person name="Morin E."/>
            <person name="Murat C."/>
            <person name="Riley R."/>
            <person name="Ohm R."/>
            <person name="Sun H."/>
            <person name="Tunlid A."/>
            <person name="Henrissat B."/>
            <person name="Grigoriev I.V."/>
            <person name="Hibbett D.S."/>
            <person name="Martin F."/>
        </authorList>
    </citation>
    <scope>NUCLEOTIDE SEQUENCE [LARGE SCALE GENOMIC DNA]</scope>
    <source>
        <strain evidence="12">MUT 4182</strain>
    </source>
</reference>
<feature type="site" description="Important for enzyme activity" evidence="8">
    <location>
        <position position="254"/>
    </location>
</feature>
<dbReference type="GO" id="GO:0004843">
    <property type="term" value="F:cysteine-type deubiquitinase activity"/>
    <property type="evidence" value="ECO:0007669"/>
    <property type="project" value="UniProtKB-UniRule"/>
</dbReference>
<evidence type="ECO:0000256" key="3">
    <source>
        <dbReference type="ARBA" id="ARBA00012759"/>
    </source>
</evidence>
<dbReference type="SUPFAM" id="SSF54001">
    <property type="entry name" value="Cysteine proteinases"/>
    <property type="match status" value="1"/>
</dbReference>
<dbReference type="PANTHER" id="PTHR10589:SF16">
    <property type="entry name" value="UBIQUITIN CARBOXYL-TERMINAL HYDROLASE ISOZYME L5"/>
    <property type="match status" value="1"/>
</dbReference>
<keyword evidence="4 8" id="KW-0645">Protease</keyword>
<feature type="compositionally biased region" description="Acidic residues" evidence="9">
    <location>
        <begin position="224"/>
        <end position="234"/>
    </location>
</feature>
<evidence type="ECO:0000256" key="1">
    <source>
        <dbReference type="ARBA" id="ARBA00000707"/>
    </source>
</evidence>
<organism evidence="11 12">
    <name type="scientific">Tulasnella calospora MUT 4182</name>
    <dbReference type="NCBI Taxonomy" id="1051891"/>
    <lineage>
        <taxon>Eukaryota</taxon>
        <taxon>Fungi</taxon>
        <taxon>Dikarya</taxon>
        <taxon>Basidiomycota</taxon>
        <taxon>Agaricomycotina</taxon>
        <taxon>Agaricomycetes</taxon>
        <taxon>Cantharellales</taxon>
        <taxon>Tulasnellaceae</taxon>
        <taxon>Tulasnella</taxon>
    </lineage>
</organism>
<dbReference type="AlphaFoldDB" id="A0A0C3QTH4"/>
<dbReference type="GO" id="GO:0016579">
    <property type="term" value="P:protein deubiquitination"/>
    <property type="evidence" value="ECO:0007669"/>
    <property type="project" value="TreeGrafter"/>
</dbReference>
<dbReference type="PANTHER" id="PTHR10589">
    <property type="entry name" value="UBIQUITIN CARBOXYL-TERMINAL HYDROLASE"/>
    <property type="match status" value="1"/>
</dbReference>
<dbReference type="HOGENOM" id="CLU_018316_3_1_1"/>
<dbReference type="InterPro" id="IPR041507">
    <property type="entry name" value="UCH_C"/>
</dbReference>
<dbReference type="OrthoDB" id="1924260at2759"/>
<feature type="active site" description="Nucleophile" evidence="8">
    <location>
        <position position="124"/>
    </location>
</feature>
<feature type="compositionally biased region" description="Polar residues" evidence="9">
    <location>
        <begin position="455"/>
        <end position="469"/>
    </location>
</feature>
<feature type="domain" description="UCH catalytic" evidence="10">
    <location>
        <begin position="30"/>
        <end position="311"/>
    </location>
</feature>
<evidence type="ECO:0000256" key="5">
    <source>
        <dbReference type="ARBA" id="ARBA00022786"/>
    </source>
</evidence>
<dbReference type="Pfam" id="PF01088">
    <property type="entry name" value="Peptidase_C12"/>
    <property type="match status" value="1"/>
</dbReference>
<keyword evidence="5 8" id="KW-0833">Ubl conjugation pathway</keyword>
<dbReference type="EC" id="3.4.19.12" evidence="3 8"/>
<sequence length="469" mass="52674">MNTIPSNGHPNTSNENFSQAEDRVDIVGGPWAIIESDPGIFTTVMQKLGIRRCEAAEVYSIESDGLSHLEPFNTSSQIHGLIFCSQVQTESQLNMHDLPGDASGSEDVDFKEIWFANQLIHNACATQAILNVIFNCPQLDIGAKLRNFKDFTRNMGPKMKGLALSNDLGIRDIHNTMARPADLQDALHGLAKRTALTDSEKKRAAERAKRKNKPATKKKKKADEDEDEDDDSDGDTVYHYVGYVPFKGKVWELDGLRMGPLEVGEIPSASRGNDDCSREWLEVVRPAIRIKIESLQGSGHDIRFNLLALVEGGWEKRSDEFELLRREKRALERRLDNLDPAWKTKLADSTLYSTAEATFSARTDPGAFNPSFGFLSSERGKRVLELPEDQILQEWLRCCREAQSVTTLLREEQEKAQTWATEDSKRTHNFEQFFQAFAEALHEEGHLLPTLGLSDPTSVEANPSNTQKE</sequence>
<feature type="compositionally biased region" description="Basic and acidic residues" evidence="9">
    <location>
        <begin position="198"/>
        <end position="207"/>
    </location>
</feature>
<keyword evidence="6 8" id="KW-0378">Hydrolase</keyword>
<proteinExistence type="inferred from homology"/>
<dbReference type="Pfam" id="PF18031">
    <property type="entry name" value="UCH_C"/>
    <property type="match status" value="1"/>
</dbReference>
<dbReference type="InterPro" id="IPR036959">
    <property type="entry name" value="Peptidase_C12_UCH_sf"/>
</dbReference>